<proteinExistence type="predicted"/>
<keyword evidence="3" id="KW-1185">Reference proteome</keyword>
<evidence type="ECO:0000313" key="3">
    <source>
        <dbReference type="Proteomes" id="UP000244855"/>
    </source>
</evidence>
<reference evidence="2 3" key="1">
    <citation type="journal article" date="2018" name="Sci. Rep.">
        <title>Comparative genomics provides insights into the lifestyle and reveals functional heterogeneity of dark septate endophytic fungi.</title>
        <authorList>
            <person name="Knapp D.G."/>
            <person name="Nemeth J.B."/>
            <person name="Barry K."/>
            <person name="Hainaut M."/>
            <person name="Henrissat B."/>
            <person name="Johnson J."/>
            <person name="Kuo A."/>
            <person name="Lim J.H.P."/>
            <person name="Lipzen A."/>
            <person name="Nolan M."/>
            <person name="Ohm R.A."/>
            <person name="Tamas L."/>
            <person name="Grigoriev I.V."/>
            <person name="Spatafora J.W."/>
            <person name="Nagy L.G."/>
            <person name="Kovacs G.M."/>
        </authorList>
    </citation>
    <scope>NUCLEOTIDE SEQUENCE [LARGE SCALE GENOMIC DNA]</scope>
    <source>
        <strain evidence="2 3">DSE2036</strain>
    </source>
</reference>
<evidence type="ECO:0000256" key="1">
    <source>
        <dbReference type="SAM" id="MobiDB-lite"/>
    </source>
</evidence>
<dbReference type="EMBL" id="KZ805561">
    <property type="protein sequence ID" value="PVH93910.1"/>
    <property type="molecule type" value="Genomic_DNA"/>
</dbReference>
<dbReference type="AlphaFoldDB" id="A0A2V1D745"/>
<feature type="region of interest" description="Disordered" evidence="1">
    <location>
        <begin position="1"/>
        <end position="35"/>
    </location>
</feature>
<protein>
    <submittedName>
        <fullName evidence="2">Uncharacterized protein</fullName>
    </submittedName>
</protein>
<gene>
    <name evidence="2" type="ORF">DM02DRAFT_661535</name>
</gene>
<accession>A0A2V1D745</accession>
<dbReference type="Proteomes" id="UP000244855">
    <property type="component" value="Unassembled WGS sequence"/>
</dbReference>
<name>A0A2V1D745_9PLEO</name>
<sequence length="99" mass="11210">MSKEHPNGDQVKAVKAPKQKIQPWKNNWPPRNTESLQYGWMTSFEREQNMPKPPPQGIPQGELVLITASSHPAFVQIKIIDPPPETESPNARTESENAR</sequence>
<feature type="region of interest" description="Disordered" evidence="1">
    <location>
        <begin position="80"/>
        <end position="99"/>
    </location>
</feature>
<evidence type="ECO:0000313" key="2">
    <source>
        <dbReference type="EMBL" id="PVH93910.1"/>
    </source>
</evidence>
<organism evidence="2 3">
    <name type="scientific">Periconia macrospinosa</name>
    <dbReference type="NCBI Taxonomy" id="97972"/>
    <lineage>
        <taxon>Eukaryota</taxon>
        <taxon>Fungi</taxon>
        <taxon>Dikarya</taxon>
        <taxon>Ascomycota</taxon>
        <taxon>Pezizomycotina</taxon>
        <taxon>Dothideomycetes</taxon>
        <taxon>Pleosporomycetidae</taxon>
        <taxon>Pleosporales</taxon>
        <taxon>Massarineae</taxon>
        <taxon>Periconiaceae</taxon>
        <taxon>Periconia</taxon>
    </lineage>
</organism>